<reference evidence="9" key="3">
    <citation type="submission" date="2025-09" db="UniProtKB">
        <authorList>
            <consortium name="Ensembl"/>
        </authorList>
    </citation>
    <scope>IDENTIFICATION</scope>
</reference>
<evidence type="ECO:0000256" key="2">
    <source>
        <dbReference type="ARBA" id="ARBA00004245"/>
    </source>
</evidence>
<dbReference type="AlphaFoldDB" id="A0A8C5HYB1"/>
<keyword evidence="3" id="KW-0963">Cytoplasm</keyword>
<evidence type="ECO:0000256" key="7">
    <source>
        <dbReference type="ARBA" id="ARBA00023212"/>
    </source>
</evidence>
<organism evidence="9 10">
    <name type="scientific">Gouania willdenowi</name>
    <name type="common">Blunt-snouted clingfish</name>
    <name type="synonym">Lepadogaster willdenowi</name>
    <dbReference type="NCBI Taxonomy" id="441366"/>
    <lineage>
        <taxon>Eukaryota</taxon>
        <taxon>Metazoa</taxon>
        <taxon>Chordata</taxon>
        <taxon>Craniata</taxon>
        <taxon>Vertebrata</taxon>
        <taxon>Euteleostomi</taxon>
        <taxon>Actinopterygii</taxon>
        <taxon>Neopterygii</taxon>
        <taxon>Teleostei</taxon>
        <taxon>Neoteleostei</taxon>
        <taxon>Acanthomorphata</taxon>
        <taxon>Ovalentaria</taxon>
        <taxon>Blenniimorphae</taxon>
        <taxon>Blenniiformes</taxon>
        <taxon>Gobiesocoidei</taxon>
        <taxon>Gobiesocidae</taxon>
        <taxon>Gobiesocinae</taxon>
        <taxon>Gouania</taxon>
    </lineage>
</organism>
<dbReference type="InterPro" id="IPR015943">
    <property type="entry name" value="WD40/YVTN_repeat-like_dom_sf"/>
</dbReference>
<evidence type="ECO:0000256" key="6">
    <source>
        <dbReference type="ARBA" id="ARBA00023054"/>
    </source>
</evidence>
<evidence type="ECO:0000313" key="9">
    <source>
        <dbReference type="Ensembl" id="ENSGWIP00000052610.1"/>
    </source>
</evidence>
<dbReference type="GO" id="GO:0005930">
    <property type="term" value="C:axoneme"/>
    <property type="evidence" value="ECO:0007669"/>
    <property type="project" value="TreeGrafter"/>
</dbReference>
<dbReference type="Proteomes" id="UP000694680">
    <property type="component" value="Chromosome 15"/>
</dbReference>
<evidence type="ECO:0000256" key="5">
    <source>
        <dbReference type="ARBA" id="ARBA00022737"/>
    </source>
</evidence>
<evidence type="ECO:0000313" key="10">
    <source>
        <dbReference type="Proteomes" id="UP000694680"/>
    </source>
</evidence>
<reference evidence="9" key="2">
    <citation type="submission" date="2025-08" db="UniProtKB">
        <authorList>
            <consortium name="Ensembl"/>
        </authorList>
    </citation>
    <scope>IDENTIFICATION</scope>
</reference>
<dbReference type="PANTHER" id="PTHR14885:SF1">
    <property type="entry name" value="CILIA- AND FLAGELLA-ASSOCIATED PROTEIN 43"/>
    <property type="match status" value="1"/>
</dbReference>
<keyword evidence="7" id="KW-0206">Cytoskeleton</keyword>
<evidence type="ECO:0000256" key="4">
    <source>
        <dbReference type="ARBA" id="ARBA00022574"/>
    </source>
</evidence>
<keyword evidence="5" id="KW-0677">Repeat</keyword>
<dbReference type="Ensembl" id="ENSGWIT00000056771.1">
    <property type="protein sequence ID" value="ENSGWIP00000052610.1"/>
    <property type="gene ID" value="ENSGWIG00000025371.1"/>
</dbReference>
<dbReference type="Gene3D" id="2.130.10.10">
    <property type="entry name" value="YVTN repeat-like/Quinoprotein amine dehydrogenase"/>
    <property type="match status" value="1"/>
</dbReference>
<evidence type="ECO:0008006" key="11">
    <source>
        <dbReference type="Google" id="ProtNLM"/>
    </source>
</evidence>
<reference evidence="9" key="1">
    <citation type="submission" date="2020-06" db="EMBL/GenBank/DDBJ databases">
        <authorList>
            <consortium name="Wellcome Sanger Institute Data Sharing"/>
        </authorList>
    </citation>
    <scope>NUCLEOTIDE SEQUENCE [LARGE SCALE GENOMIC DNA]</scope>
</reference>
<dbReference type="GO" id="GO:0007288">
    <property type="term" value="P:sperm axoneme assembly"/>
    <property type="evidence" value="ECO:0007669"/>
    <property type="project" value="TreeGrafter"/>
</dbReference>
<protein>
    <recommendedName>
        <fullName evidence="11">Cilia- and flagella-associated protein 43</fullName>
    </recommendedName>
</protein>
<dbReference type="SUPFAM" id="SSF117289">
    <property type="entry name" value="Nucleoporin domain"/>
    <property type="match status" value="1"/>
</dbReference>
<evidence type="ECO:0000256" key="3">
    <source>
        <dbReference type="ARBA" id="ARBA00022490"/>
    </source>
</evidence>
<keyword evidence="6" id="KW-0175">Coiled coil</keyword>
<keyword evidence="4" id="KW-0853">WD repeat</keyword>
<accession>A0A8C5HYB1</accession>
<keyword evidence="8" id="KW-0966">Cell projection</keyword>
<sequence length="242" mass="26809">METKKQSVFKCPGRGVGALTTNSSRGIFAFSEQKLNPPIFVYSYPKLQLNSQLKGDGIYLDYTCVTLSNDGPYLAAVSFLPDHCITVWNWETAELICAQPNAGKDIVSLVFNPLNWLQLCALGTTSLTVWNIEKSASFHVLKSSDGNICDGKIQTRDFFTQTSIKARLLTPSAICWTASSELYVGCEEGFLFLVDPDSLSVSLLYNPKCKSLTYSIFASELQIFPCSLLAHFSFLFSCRCKP</sequence>
<name>A0A8C5HYB1_GOUWI</name>
<keyword evidence="10" id="KW-1185">Reference proteome</keyword>
<proteinExistence type="predicted"/>
<dbReference type="PANTHER" id="PTHR14885">
    <property type="entry name" value="CILIA- AND FLAGELLA-ASSOCIATED PROTEIN 43-RELATED"/>
    <property type="match status" value="1"/>
</dbReference>
<evidence type="ECO:0000256" key="1">
    <source>
        <dbReference type="ARBA" id="ARBA00004138"/>
    </source>
</evidence>
<comment type="subcellular location">
    <subcellularLocation>
        <location evidence="1">Cell projection</location>
        <location evidence="1">Cilium</location>
    </subcellularLocation>
    <subcellularLocation>
        <location evidence="2">Cytoplasm</location>
        <location evidence="2">Cytoskeleton</location>
    </subcellularLocation>
</comment>
<evidence type="ECO:0000256" key="8">
    <source>
        <dbReference type="ARBA" id="ARBA00023273"/>
    </source>
</evidence>